<evidence type="ECO:0000313" key="2">
    <source>
        <dbReference type="Proteomes" id="UP000308600"/>
    </source>
</evidence>
<organism evidence="1 2">
    <name type="scientific">Pluteus cervinus</name>
    <dbReference type="NCBI Taxonomy" id="181527"/>
    <lineage>
        <taxon>Eukaryota</taxon>
        <taxon>Fungi</taxon>
        <taxon>Dikarya</taxon>
        <taxon>Basidiomycota</taxon>
        <taxon>Agaricomycotina</taxon>
        <taxon>Agaricomycetes</taxon>
        <taxon>Agaricomycetidae</taxon>
        <taxon>Agaricales</taxon>
        <taxon>Pluteineae</taxon>
        <taxon>Pluteaceae</taxon>
        <taxon>Pluteus</taxon>
    </lineage>
</organism>
<sequence>MQILPETCPSLIATTPRPRPTRLPTPDLDDNLFEGALEEMLFETTDPATSRLPLVGRSSDPPAARVRTEQVQRTLLVGIYQDRYGKAEKKGNEKQSNDDAPAARPHQDVRVLHVYKYKEHDITTMIIDSLDVPEEGQPTLTNVDQLVEYIELTDALLRDNVRAPLFTRRRAPPGANLVAIIDCNISDSVLDLEHSMCNDVYYPWRSKRVRGTMDRPFTVQRRTGGLLASRDSSLSSSNSLEVPHETYPNSPHSDQMMEPLDLEDTTKPINGVSGSPPRAAALHESLNIHTPSLHRSEMSINHGIGRHQQTVYYDVPPSPQPETPSIHVASRVLGRLVKRTASPLSRFCLGWCRTDYHAYDVPEEFPNVVCITSGDDAQISWEGEYGWSMTQLLVNILKDNPHPTLEGVMVRLGHANYARCYALHKRSRKYHQKMEQQNKEREKNKLPPLEESFVEVPNVQDPQMCSLKPLDMKSPLVLNPSIKF</sequence>
<accession>A0ACD3B084</accession>
<dbReference type="EMBL" id="ML208297">
    <property type="protein sequence ID" value="TFK71500.1"/>
    <property type="molecule type" value="Genomic_DNA"/>
</dbReference>
<evidence type="ECO:0000313" key="1">
    <source>
        <dbReference type="EMBL" id="TFK71500.1"/>
    </source>
</evidence>
<reference evidence="1 2" key="1">
    <citation type="journal article" date="2019" name="Nat. Ecol. Evol.">
        <title>Megaphylogeny resolves global patterns of mushroom evolution.</title>
        <authorList>
            <person name="Varga T."/>
            <person name="Krizsan K."/>
            <person name="Foldi C."/>
            <person name="Dima B."/>
            <person name="Sanchez-Garcia M."/>
            <person name="Sanchez-Ramirez S."/>
            <person name="Szollosi G.J."/>
            <person name="Szarkandi J.G."/>
            <person name="Papp V."/>
            <person name="Albert L."/>
            <person name="Andreopoulos W."/>
            <person name="Angelini C."/>
            <person name="Antonin V."/>
            <person name="Barry K.W."/>
            <person name="Bougher N.L."/>
            <person name="Buchanan P."/>
            <person name="Buyck B."/>
            <person name="Bense V."/>
            <person name="Catcheside P."/>
            <person name="Chovatia M."/>
            <person name="Cooper J."/>
            <person name="Damon W."/>
            <person name="Desjardin D."/>
            <person name="Finy P."/>
            <person name="Geml J."/>
            <person name="Haridas S."/>
            <person name="Hughes K."/>
            <person name="Justo A."/>
            <person name="Karasinski D."/>
            <person name="Kautmanova I."/>
            <person name="Kiss B."/>
            <person name="Kocsube S."/>
            <person name="Kotiranta H."/>
            <person name="LaButti K.M."/>
            <person name="Lechner B.E."/>
            <person name="Liimatainen K."/>
            <person name="Lipzen A."/>
            <person name="Lukacs Z."/>
            <person name="Mihaltcheva S."/>
            <person name="Morgado L.N."/>
            <person name="Niskanen T."/>
            <person name="Noordeloos M.E."/>
            <person name="Ohm R.A."/>
            <person name="Ortiz-Santana B."/>
            <person name="Ovrebo C."/>
            <person name="Racz N."/>
            <person name="Riley R."/>
            <person name="Savchenko A."/>
            <person name="Shiryaev A."/>
            <person name="Soop K."/>
            <person name="Spirin V."/>
            <person name="Szebenyi C."/>
            <person name="Tomsovsky M."/>
            <person name="Tulloss R.E."/>
            <person name="Uehling J."/>
            <person name="Grigoriev I.V."/>
            <person name="Vagvolgyi C."/>
            <person name="Papp T."/>
            <person name="Martin F.M."/>
            <person name="Miettinen O."/>
            <person name="Hibbett D.S."/>
            <person name="Nagy L.G."/>
        </authorList>
    </citation>
    <scope>NUCLEOTIDE SEQUENCE [LARGE SCALE GENOMIC DNA]</scope>
    <source>
        <strain evidence="1 2">NL-1719</strain>
    </source>
</reference>
<protein>
    <submittedName>
        <fullName evidence="1">Uncharacterized protein</fullName>
    </submittedName>
</protein>
<gene>
    <name evidence="1" type="ORF">BDN72DRAFT_895608</name>
</gene>
<proteinExistence type="predicted"/>
<name>A0ACD3B084_9AGAR</name>
<dbReference type="Proteomes" id="UP000308600">
    <property type="component" value="Unassembled WGS sequence"/>
</dbReference>
<keyword evidence="2" id="KW-1185">Reference proteome</keyword>